<feature type="transmembrane region" description="Helical" evidence="7">
    <location>
        <begin position="50"/>
        <end position="72"/>
    </location>
</feature>
<evidence type="ECO:0000256" key="3">
    <source>
        <dbReference type="ARBA" id="ARBA00022692"/>
    </source>
</evidence>
<comment type="subcellular location">
    <subcellularLocation>
        <location evidence="6">Cell membrane</location>
        <topology evidence="6">Multi-pass membrane protein</topology>
    </subcellularLocation>
    <subcellularLocation>
        <location evidence="1">Membrane</location>
        <topology evidence="1">Multi-pass membrane protein</topology>
    </subcellularLocation>
</comment>
<gene>
    <name evidence="9" type="ORF">ACFSUD_18995</name>
</gene>
<name>A0ABW5U894_9RHOB</name>
<evidence type="ECO:0000256" key="1">
    <source>
        <dbReference type="ARBA" id="ARBA00004141"/>
    </source>
</evidence>
<dbReference type="Gene3D" id="1.20.120.80">
    <property type="entry name" value="Cytochrome c oxidase, subunit III, four-helix bundle"/>
    <property type="match status" value="1"/>
</dbReference>
<feature type="transmembrane region" description="Helical" evidence="7">
    <location>
        <begin position="149"/>
        <end position="174"/>
    </location>
</feature>
<protein>
    <recommendedName>
        <fullName evidence="8">Heme-copper oxidase subunit III family profile domain-containing protein</fullName>
    </recommendedName>
</protein>
<keyword evidence="5 7" id="KW-0472">Membrane</keyword>
<dbReference type="InterPro" id="IPR035973">
    <property type="entry name" value="Cyt_c_oxidase_su3-like_sf"/>
</dbReference>
<dbReference type="PANTHER" id="PTHR11403:SF10">
    <property type="entry name" value="CYTOCHROME C OXIDASE"/>
    <property type="match status" value="1"/>
</dbReference>
<evidence type="ECO:0000259" key="8">
    <source>
        <dbReference type="PROSITE" id="PS50253"/>
    </source>
</evidence>
<dbReference type="PROSITE" id="PS50253">
    <property type="entry name" value="COX3"/>
    <property type="match status" value="1"/>
</dbReference>
<comment type="caution">
    <text evidence="9">The sequence shown here is derived from an EMBL/GenBank/DDBJ whole genome shotgun (WGS) entry which is preliminary data.</text>
</comment>
<evidence type="ECO:0000313" key="10">
    <source>
        <dbReference type="Proteomes" id="UP001597474"/>
    </source>
</evidence>
<evidence type="ECO:0000256" key="5">
    <source>
        <dbReference type="ARBA" id="ARBA00023136"/>
    </source>
</evidence>
<dbReference type="RefSeq" id="WP_386376079.1">
    <property type="nucleotide sequence ID" value="NZ_JBHUMP010000037.1"/>
</dbReference>
<dbReference type="InterPro" id="IPR013833">
    <property type="entry name" value="Cyt_c_oxidase_su3_a-hlx"/>
</dbReference>
<feature type="domain" description="Heme-copper oxidase subunit III family profile" evidence="8">
    <location>
        <begin position="1"/>
        <end position="215"/>
    </location>
</feature>
<proteinExistence type="inferred from homology"/>
<feature type="transmembrane region" description="Helical" evidence="7">
    <location>
        <begin position="84"/>
        <end position="103"/>
    </location>
</feature>
<evidence type="ECO:0000256" key="2">
    <source>
        <dbReference type="ARBA" id="ARBA00010581"/>
    </source>
</evidence>
<evidence type="ECO:0000313" key="9">
    <source>
        <dbReference type="EMBL" id="MFD2741652.1"/>
    </source>
</evidence>
<feature type="transmembrane region" description="Helical" evidence="7">
    <location>
        <begin position="115"/>
        <end position="137"/>
    </location>
</feature>
<accession>A0ABW5U894</accession>
<dbReference type="Proteomes" id="UP001597474">
    <property type="component" value="Unassembled WGS sequence"/>
</dbReference>
<comment type="similarity">
    <text evidence="2 6">Belongs to the cytochrome c oxidase subunit 3 family.</text>
</comment>
<sequence>MSIILIFILAVLAICGHYLLRQGVMGKPWLETGIAPPAPPPRDAVPGAGIWLAVVLAIIGCVFALFGSAFVMRMELADWRFFTMPPLVWLNTLMLIGASLMLHNATHQPSAAQTWLTGALLATFGFMIGQLLVWFLLMDAGYRLTTGPAASFFYLLSGLHGLHILGGMAALALVAEPKDAGPQEKSRRLRYCAIYWDFLLLVWLGLLVLFLGWANRIIDICAAVLT</sequence>
<dbReference type="PANTHER" id="PTHR11403">
    <property type="entry name" value="CYTOCHROME C OXIDASE SUBUNIT III"/>
    <property type="match status" value="1"/>
</dbReference>
<feature type="transmembrane region" description="Helical" evidence="7">
    <location>
        <begin position="194"/>
        <end position="214"/>
    </location>
</feature>
<evidence type="ECO:0000256" key="7">
    <source>
        <dbReference type="SAM" id="Phobius"/>
    </source>
</evidence>
<dbReference type="EMBL" id="JBHUMP010000037">
    <property type="protein sequence ID" value="MFD2741652.1"/>
    <property type="molecule type" value="Genomic_DNA"/>
</dbReference>
<keyword evidence="10" id="KW-1185">Reference proteome</keyword>
<reference evidence="10" key="1">
    <citation type="journal article" date="2019" name="Int. J. Syst. Evol. Microbiol.">
        <title>The Global Catalogue of Microorganisms (GCM) 10K type strain sequencing project: providing services to taxonomists for standard genome sequencing and annotation.</title>
        <authorList>
            <consortium name="The Broad Institute Genomics Platform"/>
            <consortium name="The Broad Institute Genome Sequencing Center for Infectious Disease"/>
            <person name="Wu L."/>
            <person name="Ma J."/>
        </authorList>
    </citation>
    <scope>NUCLEOTIDE SEQUENCE [LARGE SCALE GENOMIC DNA]</scope>
    <source>
        <strain evidence="10">TISTR 2562</strain>
    </source>
</reference>
<dbReference type="InterPro" id="IPR024791">
    <property type="entry name" value="Cyt_c/ubiquinol_Oxase_su3"/>
</dbReference>
<organism evidence="9 10">
    <name type="scientific">Sulfitobacter aestuarii</name>
    <dbReference type="NCBI Taxonomy" id="2161676"/>
    <lineage>
        <taxon>Bacteria</taxon>
        <taxon>Pseudomonadati</taxon>
        <taxon>Pseudomonadota</taxon>
        <taxon>Alphaproteobacteria</taxon>
        <taxon>Rhodobacterales</taxon>
        <taxon>Roseobacteraceae</taxon>
        <taxon>Sulfitobacter</taxon>
    </lineage>
</organism>
<evidence type="ECO:0000256" key="6">
    <source>
        <dbReference type="RuleBase" id="RU003376"/>
    </source>
</evidence>
<dbReference type="SUPFAM" id="SSF81452">
    <property type="entry name" value="Cytochrome c oxidase subunit III-like"/>
    <property type="match status" value="1"/>
</dbReference>
<keyword evidence="3 6" id="KW-0812">Transmembrane</keyword>
<evidence type="ECO:0000256" key="4">
    <source>
        <dbReference type="ARBA" id="ARBA00022989"/>
    </source>
</evidence>
<dbReference type="InterPro" id="IPR000298">
    <property type="entry name" value="Cyt_c_oxidase-like_su3"/>
</dbReference>
<keyword evidence="4 7" id="KW-1133">Transmembrane helix</keyword>